<dbReference type="OMA" id="VMYVGTF"/>
<gene>
    <name evidence="7" type="ORF">Ocin01_06962</name>
</gene>
<protein>
    <submittedName>
        <fullName evidence="7">Usher syndrome type-1G protein</fullName>
    </submittedName>
</protein>
<dbReference type="InterPro" id="IPR013761">
    <property type="entry name" value="SAM/pointed_sf"/>
</dbReference>
<proteinExistence type="predicted"/>
<dbReference type="InterPro" id="IPR036770">
    <property type="entry name" value="Ankyrin_rpt-contain_sf"/>
</dbReference>
<feature type="repeat" description="ANK" evidence="3">
    <location>
        <begin position="60"/>
        <end position="92"/>
    </location>
</feature>
<keyword evidence="1" id="KW-0677">Repeat</keyword>
<dbReference type="Pfam" id="PF12796">
    <property type="entry name" value="Ank_2"/>
    <property type="match status" value="1"/>
</dbReference>
<comment type="caution">
    <text evidence="7">The sequence shown here is derived from an EMBL/GenBank/DDBJ whole genome shotgun (WGS) entry which is preliminary data.</text>
</comment>
<dbReference type="Gene3D" id="1.10.150.50">
    <property type="entry name" value="Transcription Factor, Ets-1"/>
    <property type="match status" value="1"/>
</dbReference>
<dbReference type="OrthoDB" id="76949at2759"/>
<dbReference type="FunFam" id="1.25.40.20:FF:000074">
    <property type="entry name" value="Usher syndrome type-1G protein isoform X1"/>
    <property type="match status" value="1"/>
</dbReference>
<keyword evidence="2 3" id="KW-0040">ANK repeat</keyword>
<organism evidence="7 8">
    <name type="scientific">Orchesella cincta</name>
    <name type="common">Springtail</name>
    <name type="synonym">Podura cincta</name>
    <dbReference type="NCBI Taxonomy" id="48709"/>
    <lineage>
        <taxon>Eukaryota</taxon>
        <taxon>Metazoa</taxon>
        <taxon>Ecdysozoa</taxon>
        <taxon>Arthropoda</taxon>
        <taxon>Hexapoda</taxon>
        <taxon>Collembola</taxon>
        <taxon>Entomobryomorpha</taxon>
        <taxon>Entomobryoidea</taxon>
        <taxon>Orchesellidae</taxon>
        <taxon>Orchesellinae</taxon>
        <taxon>Orchesella</taxon>
    </lineage>
</organism>
<dbReference type="EMBL" id="LJIJ01000259">
    <property type="protein sequence ID" value="ODM99728.1"/>
    <property type="molecule type" value="Genomic_DNA"/>
</dbReference>
<feature type="coiled-coil region" evidence="4">
    <location>
        <begin position="136"/>
        <end position="174"/>
    </location>
</feature>
<dbReference type="SMART" id="SM00454">
    <property type="entry name" value="SAM"/>
    <property type="match status" value="1"/>
</dbReference>
<dbReference type="PANTHER" id="PTHR24201">
    <property type="entry name" value="ANK_REP_REGION DOMAIN-CONTAINING PROTEIN"/>
    <property type="match status" value="1"/>
</dbReference>
<feature type="repeat" description="ANK" evidence="3">
    <location>
        <begin position="27"/>
        <end position="59"/>
    </location>
</feature>
<feature type="compositionally biased region" description="Low complexity" evidence="5">
    <location>
        <begin position="426"/>
        <end position="441"/>
    </location>
</feature>
<evidence type="ECO:0000256" key="1">
    <source>
        <dbReference type="ARBA" id="ARBA00022737"/>
    </source>
</evidence>
<evidence type="ECO:0000313" key="8">
    <source>
        <dbReference type="Proteomes" id="UP000094527"/>
    </source>
</evidence>
<accession>A0A1D2N385</accession>
<evidence type="ECO:0000256" key="5">
    <source>
        <dbReference type="SAM" id="MobiDB-lite"/>
    </source>
</evidence>
<reference evidence="7 8" key="1">
    <citation type="journal article" date="2016" name="Genome Biol. Evol.">
        <title>Gene Family Evolution Reflects Adaptation to Soil Environmental Stressors in the Genome of the Collembolan Orchesella cincta.</title>
        <authorList>
            <person name="Faddeeva-Vakhrusheva A."/>
            <person name="Derks M.F."/>
            <person name="Anvar S.Y."/>
            <person name="Agamennone V."/>
            <person name="Suring W."/>
            <person name="Smit S."/>
            <person name="van Straalen N.M."/>
            <person name="Roelofs D."/>
        </authorList>
    </citation>
    <scope>NUCLEOTIDE SEQUENCE [LARGE SCALE GENOMIC DNA]</scope>
    <source>
        <tissue evidence="7">Mixed pool</tissue>
    </source>
</reference>
<feature type="region of interest" description="Disordered" evidence="5">
    <location>
        <begin position="221"/>
        <end position="266"/>
    </location>
</feature>
<dbReference type="SUPFAM" id="SSF48403">
    <property type="entry name" value="Ankyrin repeat"/>
    <property type="match status" value="1"/>
</dbReference>
<evidence type="ECO:0000256" key="3">
    <source>
        <dbReference type="PROSITE-ProRule" id="PRU00023"/>
    </source>
</evidence>
<feature type="region of interest" description="Disordered" evidence="5">
    <location>
        <begin position="422"/>
        <end position="468"/>
    </location>
</feature>
<dbReference type="InterPro" id="IPR001660">
    <property type="entry name" value="SAM"/>
</dbReference>
<dbReference type="InterPro" id="IPR002110">
    <property type="entry name" value="Ankyrin_rpt"/>
</dbReference>
<name>A0A1D2N385_ORCCI</name>
<keyword evidence="4" id="KW-0175">Coiled coil</keyword>
<evidence type="ECO:0000256" key="2">
    <source>
        <dbReference type="ARBA" id="ARBA00023043"/>
    </source>
</evidence>
<evidence type="ECO:0000313" key="7">
    <source>
        <dbReference type="EMBL" id="ODM99728.1"/>
    </source>
</evidence>
<feature type="domain" description="SAM" evidence="6">
    <location>
        <begin position="467"/>
        <end position="532"/>
    </location>
</feature>
<evidence type="ECO:0000259" key="6">
    <source>
        <dbReference type="SMART" id="SM00454"/>
    </source>
</evidence>
<evidence type="ECO:0000256" key="4">
    <source>
        <dbReference type="SAM" id="Coils"/>
    </source>
</evidence>
<dbReference type="Proteomes" id="UP000094527">
    <property type="component" value="Unassembled WGS sequence"/>
</dbReference>
<dbReference type="InterPro" id="IPR050776">
    <property type="entry name" value="Ank_Repeat/CDKN_Inhibitor"/>
</dbReference>
<dbReference type="PROSITE" id="PS50088">
    <property type="entry name" value="ANK_REPEAT"/>
    <property type="match status" value="2"/>
</dbReference>
<dbReference type="Gene3D" id="1.25.40.20">
    <property type="entry name" value="Ankyrin repeat-containing domain"/>
    <property type="match status" value="1"/>
</dbReference>
<feature type="non-terminal residue" evidence="7">
    <location>
        <position position="1"/>
    </location>
</feature>
<dbReference type="STRING" id="48709.A0A1D2N385"/>
<dbReference type="Pfam" id="PF00536">
    <property type="entry name" value="SAM_1"/>
    <property type="match status" value="1"/>
</dbReference>
<feature type="compositionally biased region" description="Low complexity" evidence="5">
    <location>
        <begin position="234"/>
        <end position="251"/>
    </location>
</feature>
<dbReference type="SUPFAM" id="SSF47769">
    <property type="entry name" value="SAM/Pointed domain"/>
    <property type="match status" value="1"/>
</dbReference>
<dbReference type="PROSITE" id="PS50297">
    <property type="entry name" value="ANK_REP_REGION"/>
    <property type="match status" value="1"/>
</dbReference>
<keyword evidence="8" id="KW-1185">Reference proteome</keyword>
<dbReference type="SMART" id="SM00248">
    <property type="entry name" value="ANK"/>
    <property type="match status" value="3"/>
</dbReference>
<sequence>CYRAARDGYLDALKEATRKDLNTKDEDGMTPTLWASFEGNLDALRLIVGRGGDPDKCDNFGNTALHFASARGHMNCVSFLVNFGVNMWALDIDFHTAKDLAAINNRDDILRFLDTAIAKEETKDPKKAKSYREKSMKDAEKRVKEFDKLQEKARKVMEEEQKKLMKHRKEMEKQGTVKGMPVIGAPPNLHDHRPSMAFLSLRKDSRLLYGQSPKFSEIVANSQHHSGGGGGALSKGTSSGVYKKVQQKKGQTMSGTRPPPRAADSEFKIREIEDGKRSVRSLSGLRRDSEIMYVPKYDLTSNNAGKRGKISGLFEDEDQELDYGRTDEIDADSMSYATSRSGGTVGKRAGSISGIGMTRSISQPDYMHQVFIYYLTLVLFVGTDSGFTDDTALPHNIPSIFDRPGFGSVAFRNSITSTLATFPNFSQNGQSNGGSSVSGTSSRKHRDSMDSSGSPNEPHADYPSDEDEDRDFGAVALFLAAAGLRDYIPVFEREKIDLEALMLLTDEDFKAMGVEMGPRRKLLKAINDRQAALESPGEVIDSRL</sequence>
<dbReference type="PANTHER" id="PTHR24201:SF15">
    <property type="entry name" value="ANKYRIN REPEAT DOMAIN-CONTAINING PROTEIN 66"/>
    <property type="match status" value="1"/>
</dbReference>
<dbReference type="AlphaFoldDB" id="A0A1D2N385"/>